<sequence>MTDNVNIDRLNQISSAVSERDKKIWENVAYSIAVRKETEKLKNETAHIKTATAERKKENDILRNQLEELSNTLATQKLTLQASDHSVILQKDLKEGVKRDLDDFKKKYNEVLEMYNDELKDYKSLYENASQSHKDLCIEQIRLKKLEFTKMDLDVKIAELQRRQKEFVKIQKQMFQKTIVKFAEFYTLYHKNEKLRLEIEAKKRIEQQLLKEHLQLSEAAKLKKRSQTSKTKSATTCPSYSEKPLENPVPIKDDKLESTRDKLKKFFEEEIFPCSLTSLNSPKKAVNFSQDHSKVKILDVKVMPQMFKPAVVKPNLDLRKKMQNVMETAKKEALQSRSIQIHPTNSQSGSQQKPPSQKRSTQSNSQTVAISTPKVEIPVETPKENVTGSILKPPSQTFGEKNETNVENVSKFFSSKKKTVTFQTETPKEISNFQLFGEESKKAQPGEVAMNVFRNSFFLKNDTFLKPEDKKEFPEARNSGSDTAVSDLTNNASFTMETGPTFSTLGGENSDKSPEFSFDLLNHSTHRDGFGASTAPVTESTPFSFMGSQTKFIHVVNMCTKIVVFFSFLILVQARHRVTQPRPSVVMSAIRLFWGPNNGTVSKFPPIIEYFVQRIQSQNSNYVHEDLSRPPTWEKPIYTLSPSEQLTAYQPLVTESVTKEIHHEDPTTQEYEYEELPDTTEKFFEIITDKFRYIRFDPSTHRFICFSPWWANDIFSMAKRANDFITLSIMRCFGLVIVSLWCCGAIARYVPARQPRQVGIIGSWIQSSEWFPIEVNIPDTISGFGQNVANAGQGISSGFMNLTNGFGNWIQQIPLFNRITSQFAPRPFKYYVLMPVKSVSGLAPYNPFQNAVSNFIPMYP</sequence>
<feature type="transmembrane region" description="Helical" evidence="3">
    <location>
        <begin position="724"/>
        <end position="747"/>
    </location>
</feature>
<evidence type="ECO:0000313" key="4">
    <source>
        <dbReference type="EMBL" id="KYB27476.1"/>
    </source>
</evidence>
<reference evidence="4 5" key="1">
    <citation type="journal article" date="2008" name="Nature">
        <title>The genome of the model beetle and pest Tribolium castaneum.</title>
        <authorList>
            <consortium name="Tribolium Genome Sequencing Consortium"/>
            <person name="Richards S."/>
            <person name="Gibbs R.A."/>
            <person name="Weinstock G.M."/>
            <person name="Brown S.J."/>
            <person name="Denell R."/>
            <person name="Beeman R.W."/>
            <person name="Gibbs R."/>
            <person name="Beeman R.W."/>
            <person name="Brown S.J."/>
            <person name="Bucher G."/>
            <person name="Friedrich M."/>
            <person name="Grimmelikhuijzen C.J."/>
            <person name="Klingler M."/>
            <person name="Lorenzen M."/>
            <person name="Richards S."/>
            <person name="Roth S."/>
            <person name="Schroder R."/>
            <person name="Tautz D."/>
            <person name="Zdobnov E.M."/>
            <person name="Muzny D."/>
            <person name="Gibbs R.A."/>
            <person name="Weinstock G.M."/>
            <person name="Attaway T."/>
            <person name="Bell S."/>
            <person name="Buhay C.J."/>
            <person name="Chandrabose M.N."/>
            <person name="Chavez D."/>
            <person name="Clerk-Blankenburg K.P."/>
            <person name="Cree A."/>
            <person name="Dao M."/>
            <person name="Davis C."/>
            <person name="Chacko J."/>
            <person name="Dinh H."/>
            <person name="Dugan-Rocha S."/>
            <person name="Fowler G."/>
            <person name="Garner T.T."/>
            <person name="Garnes J."/>
            <person name="Gnirke A."/>
            <person name="Hawes A."/>
            <person name="Hernandez J."/>
            <person name="Hines S."/>
            <person name="Holder M."/>
            <person name="Hume J."/>
            <person name="Jhangiani S.N."/>
            <person name="Joshi V."/>
            <person name="Khan Z.M."/>
            <person name="Jackson L."/>
            <person name="Kovar C."/>
            <person name="Kowis A."/>
            <person name="Lee S."/>
            <person name="Lewis L.R."/>
            <person name="Margolis J."/>
            <person name="Morgan M."/>
            <person name="Nazareth L.V."/>
            <person name="Nguyen N."/>
            <person name="Okwuonu G."/>
            <person name="Parker D."/>
            <person name="Richards S."/>
            <person name="Ruiz S.J."/>
            <person name="Santibanez J."/>
            <person name="Savard J."/>
            <person name="Scherer S.E."/>
            <person name="Schneider B."/>
            <person name="Sodergren E."/>
            <person name="Tautz D."/>
            <person name="Vattahil S."/>
            <person name="Villasana D."/>
            <person name="White C.S."/>
            <person name="Wright R."/>
            <person name="Park Y."/>
            <person name="Beeman R.W."/>
            <person name="Lord J."/>
            <person name="Oppert B."/>
            <person name="Lorenzen M."/>
            <person name="Brown S."/>
            <person name="Wang L."/>
            <person name="Savard J."/>
            <person name="Tautz D."/>
            <person name="Richards S."/>
            <person name="Weinstock G."/>
            <person name="Gibbs R.A."/>
            <person name="Liu Y."/>
            <person name="Worley K."/>
            <person name="Weinstock G."/>
            <person name="Elsik C.G."/>
            <person name="Reese J.T."/>
            <person name="Elhaik E."/>
            <person name="Landan G."/>
            <person name="Graur D."/>
            <person name="Arensburger P."/>
            <person name="Atkinson P."/>
            <person name="Beeman R.W."/>
            <person name="Beidler J."/>
            <person name="Brown S.J."/>
            <person name="Demuth J.P."/>
            <person name="Drury D.W."/>
            <person name="Du Y.Z."/>
            <person name="Fujiwara H."/>
            <person name="Lorenzen M."/>
            <person name="Maselli V."/>
            <person name="Osanai M."/>
            <person name="Park Y."/>
            <person name="Robertson H.M."/>
            <person name="Tu Z."/>
            <person name="Wang J.J."/>
            <person name="Wang S."/>
            <person name="Richards S."/>
            <person name="Song H."/>
            <person name="Zhang L."/>
            <person name="Sodergren E."/>
            <person name="Werner D."/>
            <person name="Stanke M."/>
            <person name="Morgenstern B."/>
            <person name="Solovyev V."/>
            <person name="Kosarev P."/>
            <person name="Brown G."/>
            <person name="Chen H.C."/>
            <person name="Ermolaeva O."/>
            <person name="Hlavina W."/>
            <person name="Kapustin Y."/>
            <person name="Kiryutin B."/>
            <person name="Kitts P."/>
            <person name="Maglott D."/>
            <person name="Pruitt K."/>
            <person name="Sapojnikov V."/>
            <person name="Souvorov A."/>
            <person name="Mackey A.J."/>
            <person name="Waterhouse R.M."/>
            <person name="Wyder S."/>
            <person name="Zdobnov E.M."/>
            <person name="Zdobnov E.M."/>
            <person name="Wyder S."/>
            <person name="Kriventseva E.V."/>
            <person name="Kadowaki T."/>
            <person name="Bork P."/>
            <person name="Aranda M."/>
            <person name="Bao R."/>
            <person name="Beermann A."/>
            <person name="Berns N."/>
            <person name="Bolognesi R."/>
            <person name="Bonneton F."/>
            <person name="Bopp D."/>
            <person name="Brown S.J."/>
            <person name="Bucher G."/>
            <person name="Butts T."/>
            <person name="Chaumot A."/>
            <person name="Denell R.E."/>
            <person name="Ferrier D.E."/>
            <person name="Friedrich M."/>
            <person name="Gordon C.M."/>
            <person name="Jindra M."/>
            <person name="Klingler M."/>
            <person name="Lan Q."/>
            <person name="Lattorff H.M."/>
            <person name="Laudet V."/>
            <person name="von Levetsow C."/>
            <person name="Liu Z."/>
            <person name="Lutz R."/>
            <person name="Lynch J.A."/>
            <person name="da Fonseca R.N."/>
            <person name="Posnien N."/>
            <person name="Reuter R."/>
            <person name="Roth S."/>
            <person name="Savard J."/>
            <person name="Schinko J.B."/>
            <person name="Schmitt C."/>
            <person name="Schoppmeier M."/>
            <person name="Schroder R."/>
            <person name="Shippy T.D."/>
            <person name="Simonnet F."/>
            <person name="Marques-Souza H."/>
            <person name="Tautz D."/>
            <person name="Tomoyasu Y."/>
            <person name="Trauner J."/>
            <person name="Van der Zee M."/>
            <person name="Vervoort M."/>
            <person name="Wittkopp N."/>
            <person name="Wimmer E.A."/>
            <person name="Yang X."/>
            <person name="Jones A.K."/>
            <person name="Sattelle D.B."/>
            <person name="Ebert P.R."/>
            <person name="Nelson D."/>
            <person name="Scott J.G."/>
            <person name="Beeman R.W."/>
            <person name="Muthukrishnan S."/>
            <person name="Kramer K.J."/>
            <person name="Arakane Y."/>
            <person name="Beeman R.W."/>
            <person name="Zhu Q."/>
            <person name="Hogenkamp D."/>
            <person name="Dixit R."/>
            <person name="Oppert B."/>
            <person name="Jiang H."/>
            <person name="Zou Z."/>
            <person name="Marshall J."/>
            <person name="Elpidina E."/>
            <person name="Vinokurov K."/>
            <person name="Oppert C."/>
            <person name="Zou Z."/>
            <person name="Evans J."/>
            <person name="Lu Z."/>
            <person name="Zhao P."/>
            <person name="Sumathipala N."/>
            <person name="Altincicek B."/>
            <person name="Vilcinskas A."/>
            <person name="Williams M."/>
            <person name="Hultmark D."/>
            <person name="Hetru C."/>
            <person name="Jiang H."/>
            <person name="Grimmelikhuijzen C.J."/>
            <person name="Hauser F."/>
            <person name="Cazzamali G."/>
            <person name="Williamson M."/>
            <person name="Park Y."/>
            <person name="Li B."/>
            <person name="Tanaka Y."/>
            <person name="Predel R."/>
            <person name="Neupert S."/>
            <person name="Schachtner J."/>
            <person name="Verleyen P."/>
            <person name="Raible F."/>
            <person name="Bork P."/>
            <person name="Friedrich M."/>
            <person name="Walden K.K."/>
            <person name="Robertson H.M."/>
            <person name="Angeli S."/>
            <person name="Foret S."/>
            <person name="Bucher G."/>
            <person name="Schuetz S."/>
            <person name="Maleszka R."/>
            <person name="Wimmer E.A."/>
            <person name="Beeman R.W."/>
            <person name="Lorenzen M."/>
            <person name="Tomoyasu Y."/>
            <person name="Miller S.C."/>
            <person name="Grossmann D."/>
            <person name="Bucher G."/>
        </authorList>
    </citation>
    <scope>NUCLEOTIDE SEQUENCE [LARGE SCALE GENOMIC DNA]</scope>
    <source>
        <strain evidence="4 5">Georgia GA2</strain>
    </source>
</reference>
<protein>
    <submittedName>
        <fullName evidence="4">Uncharacterized protein</fullName>
    </submittedName>
</protein>
<keyword evidence="1" id="KW-0175">Coiled coil</keyword>
<feature type="compositionally biased region" description="Polar residues" evidence="2">
    <location>
        <begin position="384"/>
        <end position="399"/>
    </location>
</feature>
<dbReference type="AlphaFoldDB" id="A0A139WHS0"/>
<evidence type="ECO:0000256" key="2">
    <source>
        <dbReference type="SAM" id="MobiDB-lite"/>
    </source>
</evidence>
<feature type="coiled-coil region" evidence="1">
    <location>
        <begin position="48"/>
        <end position="79"/>
    </location>
</feature>
<reference evidence="4 5" key="2">
    <citation type="journal article" date="2010" name="Nucleic Acids Res.">
        <title>BeetleBase in 2010: revisions to provide comprehensive genomic information for Tribolium castaneum.</title>
        <authorList>
            <person name="Kim H.S."/>
            <person name="Murphy T."/>
            <person name="Xia J."/>
            <person name="Caragea D."/>
            <person name="Park Y."/>
            <person name="Beeman R.W."/>
            <person name="Lorenzen M.D."/>
            <person name="Butcher S."/>
            <person name="Manak J.R."/>
            <person name="Brown S.J."/>
        </authorList>
    </citation>
    <scope>GENOME REANNOTATION</scope>
    <source>
        <strain evidence="4 5">Georgia GA2</strain>
    </source>
</reference>
<organism evidence="4 5">
    <name type="scientific">Tribolium castaneum</name>
    <name type="common">Red flour beetle</name>
    <dbReference type="NCBI Taxonomy" id="7070"/>
    <lineage>
        <taxon>Eukaryota</taxon>
        <taxon>Metazoa</taxon>
        <taxon>Ecdysozoa</taxon>
        <taxon>Arthropoda</taxon>
        <taxon>Hexapoda</taxon>
        <taxon>Insecta</taxon>
        <taxon>Pterygota</taxon>
        <taxon>Neoptera</taxon>
        <taxon>Endopterygota</taxon>
        <taxon>Coleoptera</taxon>
        <taxon>Polyphaga</taxon>
        <taxon>Cucujiformia</taxon>
        <taxon>Tenebrionidae</taxon>
        <taxon>Tenebrionidae incertae sedis</taxon>
        <taxon>Tribolium</taxon>
    </lineage>
</organism>
<gene>
    <name evidence="4" type="primary">AUGUSTUS-3.0.2_14799</name>
    <name evidence="4" type="ORF">TcasGA2_TC014799</name>
</gene>
<feature type="coiled-coil region" evidence="1">
    <location>
        <begin position="105"/>
        <end position="163"/>
    </location>
</feature>
<feature type="region of interest" description="Disordered" evidence="2">
    <location>
        <begin position="221"/>
        <end position="252"/>
    </location>
</feature>
<feature type="compositionally biased region" description="Polar residues" evidence="2">
    <location>
        <begin position="335"/>
        <end position="345"/>
    </location>
</feature>
<keyword evidence="3" id="KW-0812">Transmembrane</keyword>
<keyword evidence="3" id="KW-1133">Transmembrane helix</keyword>
<dbReference type="Proteomes" id="UP000007266">
    <property type="component" value="Linkage group 5"/>
</dbReference>
<evidence type="ECO:0000313" key="5">
    <source>
        <dbReference type="Proteomes" id="UP000007266"/>
    </source>
</evidence>
<evidence type="ECO:0000256" key="3">
    <source>
        <dbReference type="SAM" id="Phobius"/>
    </source>
</evidence>
<feature type="compositionally biased region" description="Low complexity" evidence="2">
    <location>
        <begin position="346"/>
        <end position="363"/>
    </location>
</feature>
<feature type="transmembrane region" description="Helical" evidence="3">
    <location>
        <begin position="552"/>
        <end position="572"/>
    </location>
</feature>
<accession>A0A139WHS0</accession>
<dbReference type="EMBL" id="KQ971343">
    <property type="protein sequence ID" value="KYB27476.1"/>
    <property type="molecule type" value="Genomic_DNA"/>
</dbReference>
<evidence type="ECO:0000256" key="1">
    <source>
        <dbReference type="SAM" id="Coils"/>
    </source>
</evidence>
<feature type="region of interest" description="Disordered" evidence="2">
    <location>
        <begin position="330"/>
        <end position="401"/>
    </location>
</feature>
<feature type="compositionally biased region" description="Polar residues" evidence="2">
    <location>
        <begin position="228"/>
        <end position="239"/>
    </location>
</feature>
<keyword evidence="3" id="KW-0472">Membrane</keyword>
<dbReference type="InParanoid" id="A0A139WHS0"/>
<proteinExistence type="predicted"/>
<keyword evidence="5" id="KW-1185">Reference proteome</keyword>
<name>A0A139WHS0_TRICA</name>